<proteinExistence type="predicted"/>
<feature type="transmembrane region" description="Helical" evidence="1">
    <location>
        <begin position="252"/>
        <end position="273"/>
    </location>
</feature>
<dbReference type="Proteomes" id="UP000689195">
    <property type="component" value="Unassembled WGS sequence"/>
</dbReference>
<evidence type="ECO:0008006" key="4">
    <source>
        <dbReference type="Google" id="ProtNLM"/>
    </source>
</evidence>
<organism evidence="2 3">
    <name type="scientific">Paramecium pentaurelia</name>
    <dbReference type="NCBI Taxonomy" id="43138"/>
    <lineage>
        <taxon>Eukaryota</taxon>
        <taxon>Sar</taxon>
        <taxon>Alveolata</taxon>
        <taxon>Ciliophora</taxon>
        <taxon>Intramacronucleata</taxon>
        <taxon>Oligohymenophorea</taxon>
        <taxon>Peniculida</taxon>
        <taxon>Parameciidae</taxon>
        <taxon>Paramecium</taxon>
    </lineage>
</organism>
<keyword evidence="1" id="KW-0472">Membrane</keyword>
<evidence type="ECO:0000313" key="2">
    <source>
        <dbReference type="EMBL" id="CAD8155528.1"/>
    </source>
</evidence>
<accession>A0A8S1TTW4</accession>
<keyword evidence="1" id="KW-1133">Transmembrane helix</keyword>
<protein>
    <recommendedName>
        <fullName evidence="4">Transmembrane protein</fullName>
    </recommendedName>
</protein>
<dbReference type="AlphaFoldDB" id="A0A8S1TTW4"/>
<dbReference type="EMBL" id="CAJJDO010000027">
    <property type="protein sequence ID" value="CAD8155528.1"/>
    <property type="molecule type" value="Genomic_DNA"/>
</dbReference>
<sequence length="295" mass="34635">MSQNFTTQPCQIFGFITTSSNGRGNNEFFLLKHCISSTMSQIFGFAPNQTTKSGNIYFQSSTWNLIQTELVSFPFNKITRQFGSSEYISENLIQVRFIVTYVNVVDLYIVLFNQTTGKLISFVLDQGFYIDSNQTITSFLVFLGSNGLVMIQSFQDYNILTPQIYTFEERKFQIKYNTKKQNRMIGFEIIQVKPSQFLVYYLVIIMLLEIKLIHNYIIFRIILPSLLIQPVFKIHQLKSQAIIHKIKQNSHYLFRIQIIATQIEIIIQLYLIIQIQQTQMFKKINIIQYQLYSTF</sequence>
<evidence type="ECO:0000256" key="1">
    <source>
        <dbReference type="SAM" id="Phobius"/>
    </source>
</evidence>
<evidence type="ECO:0000313" key="3">
    <source>
        <dbReference type="Proteomes" id="UP000689195"/>
    </source>
</evidence>
<name>A0A8S1TTW4_9CILI</name>
<keyword evidence="1" id="KW-0812">Transmembrane</keyword>
<keyword evidence="3" id="KW-1185">Reference proteome</keyword>
<reference evidence="2" key="1">
    <citation type="submission" date="2021-01" db="EMBL/GenBank/DDBJ databases">
        <authorList>
            <consortium name="Genoscope - CEA"/>
            <person name="William W."/>
        </authorList>
    </citation>
    <scope>NUCLEOTIDE SEQUENCE</scope>
</reference>
<gene>
    <name evidence="2" type="ORF">PPENT_87.1.T0270147</name>
</gene>
<comment type="caution">
    <text evidence="2">The sequence shown here is derived from an EMBL/GenBank/DDBJ whole genome shotgun (WGS) entry which is preliminary data.</text>
</comment>